<dbReference type="AlphaFoldDB" id="A0AAU7QV19"/>
<feature type="compositionally biased region" description="Basic and acidic residues" evidence="1">
    <location>
        <begin position="69"/>
        <end position="78"/>
    </location>
</feature>
<dbReference type="EMBL" id="CP157974">
    <property type="protein sequence ID" value="XBT79787.1"/>
    <property type="molecule type" value="Genomic_DNA"/>
</dbReference>
<evidence type="ECO:0000256" key="1">
    <source>
        <dbReference type="SAM" id="MobiDB-lite"/>
    </source>
</evidence>
<organism evidence="2">
    <name type="scientific">Micromonospora sp. HUAS YX12</name>
    <dbReference type="NCBI Taxonomy" id="3156396"/>
    <lineage>
        <taxon>Bacteria</taxon>
        <taxon>Bacillati</taxon>
        <taxon>Actinomycetota</taxon>
        <taxon>Actinomycetes</taxon>
        <taxon>Micromonosporales</taxon>
        <taxon>Micromonosporaceae</taxon>
        <taxon>Micromonospora</taxon>
    </lineage>
</organism>
<name>A0AAU7QV19_9ACTN</name>
<dbReference type="RefSeq" id="WP_349876265.1">
    <property type="nucleotide sequence ID" value="NZ_CP157974.1"/>
</dbReference>
<gene>
    <name evidence="2" type="ORF">ABIH81_19205</name>
</gene>
<reference evidence="2" key="1">
    <citation type="submission" date="2024-06" db="EMBL/GenBank/DDBJ databases">
        <title>Micromonospora sp. strain HUAS YX12 genome sequences.</title>
        <authorList>
            <person name="Mo P."/>
        </authorList>
    </citation>
    <scope>NUCLEOTIDE SEQUENCE</scope>
    <source>
        <strain evidence="2">HUAS YX12</strain>
    </source>
</reference>
<sequence>MAVNALPHKATRQHFPAPARKSGDAVIEIAVIAAHTGAALLDTLVNPGMPIQPGAQAIHASPATTLPTRRGEPRWSCG</sequence>
<proteinExistence type="predicted"/>
<protein>
    <submittedName>
        <fullName evidence="2">Uncharacterized protein</fullName>
    </submittedName>
</protein>
<feature type="region of interest" description="Disordered" evidence="1">
    <location>
        <begin position="59"/>
        <end position="78"/>
    </location>
</feature>
<evidence type="ECO:0000313" key="2">
    <source>
        <dbReference type="EMBL" id="XBT79787.1"/>
    </source>
</evidence>
<accession>A0AAU7QV19</accession>